<sequence>MLQLPASPQWHAAPPSGWKTRKVVLLFIALIAIASLILLSQNDVTTAVSNVSVTTSSIFKTDSCKGWDPHAAEELDPPECFRAQQFRQIAQFTATPEYAALKDVGQLRAINRITNCALGVTACPERPLIVSDYEFIYNPEHKAGVAHGEEVWVSSLVEGIRQMGYEMLIFNKDENRTWNYTRLLDKSIHMYFTDANHAFRCFHNPHCVRPEDYVRPATHAIEEPPAALRGVLPAWRIFGLSFWGARPNKYNAIFLDTAKHWGINGDDGHEEWSHHVLGTKWQIVPFAYPGHTDIPMTIEQACLQTPVVPLHEREDGILILGKHAPYLRGGIIKGIHPAWDDIVRAMKREGVDFWLTAKPDPKMPFPEGMVSLGWQAPAEYRRKAGSAKAMLGIGMPSISPSPYEALCAGVPVVLPKNGNHSASGWEMFEPTWFQHGPLQALGTPYVYSYDGSDPQDLVEQLTKAVNTPYVYSYDGSDPQDLVEQLTKAVNTPIEPFIPPDMTTKAVFARVKEVIEHDWEAEYHAVRAANGGRNPGYKPIQWEKCWERGVCDPAVLSHRP</sequence>
<reference evidence="1 2" key="1">
    <citation type="submission" date="2015-03" db="EMBL/GenBank/DDBJ databases">
        <title>Genomics and transcriptomics of the oil-accumulating basidiomycete yeast T. oleaginosus allow insights into substrate utilization and the diverse evolutionary trajectories of mating systems in fungi.</title>
        <authorList>
            <consortium name="DOE Joint Genome Institute"/>
            <person name="Kourist R."/>
            <person name="Kracht O."/>
            <person name="Bracharz F."/>
            <person name="Lipzen A."/>
            <person name="Nolan M."/>
            <person name="Ohm R."/>
            <person name="Grigoriev I."/>
            <person name="Sun S."/>
            <person name="Heitman J."/>
            <person name="Bruck T."/>
            <person name="Nowrousian M."/>
        </authorList>
    </citation>
    <scope>NUCLEOTIDE SEQUENCE [LARGE SCALE GENOMIC DNA]</scope>
    <source>
        <strain evidence="1 2">IBC0246</strain>
    </source>
</reference>
<dbReference type="STRING" id="879819.A0A0J0XDJ0"/>
<protein>
    <submittedName>
        <fullName evidence="1">Uncharacterized protein</fullName>
    </submittedName>
</protein>
<evidence type="ECO:0000313" key="1">
    <source>
        <dbReference type="EMBL" id="KLT39146.1"/>
    </source>
</evidence>
<proteinExistence type="predicted"/>
<dbReference type="EMBL" id="KQ087269">
    <property type="protein sequence ID" value="KLT39146.1"/>
    <property type="molecule type" value="Genomic_DNA"/>
</dbReference>
<organism evidence="1 2">
    <name type="scientific">Cutaneotrichosporon oleaginosum</name>
    <dbReference type="NCBI Taxonomy" id="879819"/>
    <lineage>
        <taxon>Eukaryota</taxon>
        <taxon>Fungi</taxon>
        <taxon>Dikarya</taxon>
        <taxon>Basidiomycota</taxon>
        <taxon>Agaricomycotina</taxon>
        <taxon>Tremellomycetes</taxon>
        <taxon>Trichosporonales</taxon>
        <taxon>Trichosporonaceae</taxon>
        <taxon>Cutaneotrichosporon</taxon>
    </lineage>
</organism>
<gene>
    <name evidence="1" type="ORF">CC85DRAFT_305320</name>
</gene>
<accession>A0A0J0XDJ0</accession>
<name>A0A0J0XDJ0_9TREE</name>
<keyword evidence="2" id="KW-1185">Reference proteome</keyword>
<evidence type="ECO:0000313" key="2">
    <source>
        <dbReference type="Proteomes" id="UP000053611"/>
    </source>
</evidence>
<dbReference type="OrthoDB" id="2113294at2759"/>
<dbReference type="AlphaFoldDB" id="A0A0J0XDJ0"/>
<dbReference type="GeneID" id="28986201"/>
<dbReference type="RefSeq" id="XP_018275637.1">
    <property type="nucleotide sequence ID" value="XM_018425598.1"/>
</dbReference>
<dbReference type="Proteomes" id="UP000053611">
    <property type="component" value="Unassembled WGS sequence"/>
</dbReference>